<evidence type="ECO:0000256" key="3">
    <source>
        <dbReference type="ARBA" id="ARBA00022475"/>
    </source>
</evidence>
<accession>A0A140L825</accession>
<feature type="transmembrane region" description="Helical" evidence="9">
    <location>
        <begin position="237"/>
        <end position="260"/>
    </location>
</feature>
<evidence type="ECO:0000256" key="9">
    <source>
        <dbReference type="SAM" id="Phobius"/>
    </source>
</evidence>
<feature type="transmembrane region" description="Helical" evidence="9">
    <location>
        <begin position="178"/>
        <end position="198"/>
    </location>
</feature>
<feature type="transmembrane region" description="Helical" evidence="9">
    <location>
        <begin position="68"/>
        <end position="90"/>
    </location>
</feature>
<dbReference type="PROSITE" id="PS51105">
    <property type="entry name" value="PTS_EIIC_TYPE_3"/>
    <property type="match status" value="1"/>
</dbReference>
<dbReference type="GO" id="GO:1901264">
    <property type="term" value="P:carbohydrate derivative transport"/>
    <property type="evidence" value="ECO:0007669"/>
    <property type="project" value="TreeGrafter"/>
</dbReference>
<dbReference type="GO" id="GO:0005886">
    <property type="term" value="C:plasma membrane"/>
    <property type="evidence" value="ECO:0007669"/>
    <property type="project" value="UniProtKB-SubCell"/>
</dbReference>
<feature type="domain" description="PTS EIIC type-3" evidence="10">
    <location>
        <begin position="8"/>
        <end position="410"/>
    </location>
</feature>
<dbReference type="PATRIC" id="fig|520764.3.peg.1589"/>
<protein>
    <recommendedName>
        <fullName evidence="8">Permease IIC component</fullName>
    </recommendedName>
</protein>
<keyword evidence="12" id="KW-1185">Reference proteome</keyword>
<evidence type="ECO:0000256" key="4">
    <source>
        <dbReference type="ARBA" id="ARBA00022597"/>
    </source>
</evidence>
<dbReference type="EMBL" id="LOED01000017">
    <property type="protein sequence ID" value="KXG76700.1"/>
    <property type="molecule type" value="Genomic_DNA"/>
</dbReference>
<dbReference type="InterPro" id="IPR003352">
    <property type="entry name" value="PTS_EIIC"/>
</dbReference>
<dbReference type="OrthoDB" id="1641940at2"/>
<reference evidence="11 12" key="1">
    <citation type="submission" date="2015-12" db="EMBL/GenBank/DDBJ databases">
        <title>Draft genome sequnece of Fervidicola ferrireducens strain Y170.</title>
        <authorList>
            <person name="Patel B.K."/>
        </authorList>
    </citation>
    <scope>NUCLEOTIDE SEQUENCE [LARGE SCALE GENOMIC DNA]</scope>
    <source>
        <strain evidence="11 12">Y170</strain>
    </source>
</reference>
<dbReference type="Pfam" id="PF02378">
    <property type="entry name" value="PTS_EIIC"/>
    <property type="match status" value="1"/>
</dbReference>
<dbReference type="InterPro" id="IPR004796">
    <property type="entry name" value="PTS_IIC_cello"/>
</dbReference>
<evidence type="ECO:0000256" key="5">
    <source>
        <dbReference type="ARBA" id="ARBA00022692"/>
    </source>
</evidence>
<sequence length="430" mass="46349">MKFNLEELQKKIMPVATSFSNNKYLGSIMEGLTSLMPVILVGAIATLLKNLPISDYQSFVTSSGVSNYLSVLINFTTDIISLLAVFLVATNISKKFDVDSPAAGLFGIISFLILTPLASIEKDGSVTNYISFEWLGATGLFVAILLGIFVGRLYAYLVQKGLVIKMPEGVPPTITKSFAGLIPGFIISALVLVIKLIFDNTAYGSIHKVIYTFIQTPLQGLGGTIWAFILVMFVAHLLWLVGLHGMLVAISVMMPIWMALDLKNLEAFNAGLPMQNVPGFAFLMCYTLLGGSGATLGLNLLMLFKAKSQRFKTLGKLAIAAGICGINEPIIFGTPIILNPLMAIPFILTPIVISVIAYIATAIGIVPPLMGAMMPLGTPIIVSGILQGSWRIAALQVVLVLVSALIYYPFFKIADNNAYEEEVKPASERE</sequence>
<evidence type="ECO:0000256" key="6">
    <source>
        <dbReference type="ARBA" id="ARBA00022989"/>
    </source>
</evidence>
<evidence type="ECO:0000256" key="7">
    <source>
        <dbReference type="ARBA" id="ARBA00023136"/>
    </source>
</evidence>
<evidence type="ECO:0000256" key="2">
    <source>
        <dbReference type="ARBA" id="ARBA00022448"/>
    </source>
</evidence>
<evidence type="ECO:0000313" key="11">
    <source>
        <dbReference type="EMBL" id="KXG76700.1"/>
    </source>
</evidence>
<comment type="caution">
    <text evidence="11">The sequence shown here is derived from an EMBL/GenBank/DDBJ whole genome shotgun (WGS) entry which is preliminary data.</text>
</comment>
<keyword evidence="3 8" id="KW-1003">Cell membrane</keyword>
<dbReference type="RefSeq" id="WP_066353553.1">
    <property type="nucleotide sequence ID" value="NZ_LOED01000017.1"/>
</dbReference>
<comment type="subcellular location">
    <subcellularLocation>
        <location evidence="1">Cell membrane</location>
        <topology evidence="1">Multi-pass membrane protein</topology>
    </subcellularLocation>
</comment>
<dbReference type="GO" id="GO:0009401">
    <property type="term" value="P:phosphoenolpyruvate-dependent sugar phosphotransferase system"/>
    <property type="evidence" value="ECO:0007669"/>
    <property type="project" value="InterPro"/>
</dbReference>
<feature type="transmembrane region" description="Helical" evidence="9">
    <location>
        <begin position="132"/>
        <end position="157"/>
    </location>
</feature>
<dbReference type="NCBIfam" id="TIGR00410">
    <property type="entry name" value="lacE"/>
    <property type="match status" value="1"/>
</dbReference>
<dbReference type="PANTHER" id="PTHR33989">
    <property type="match status" value="1"/>
</dbReference>
<dbReference type="InterPro" id="IPR051088">
    <property type="entry name" value="PTS_Sugar-EIIC/EIIB"/>
</dbReference>
<dbReference type="PIRSF" id="PIRSF006351">
    <property type="entry name" value="PTS_EIIC-Cellobiose"/>
    <property type="match status" value="1"/>
</dbReference>
<keyword evidence="5 9" id="KW-0812">Transmembrane</keyword>
<dbReference type="STRING" id="520764.AN618_14740"/>
<feature type="transmembrane region" description="Helical" evidence="9">
    <location>
        <begin position="390"/>
        <end position="410"/>
    </location>
</feature>
<evidence type="ECO:0000259" key="10">
    <source>
        <dbReference type="PROSITE" id="PS51105"/>
    </source>
</evidence>
<dbReference type="InterPro" id="IPR004501">
    <property type="entry name" value="PTS_EIIC_3"/>
</dbReference>
<gene>
    <name evidence="11" type="primary">licC_2</name>
    <name evidence="11" type="ORF">AN618_14740</name>
</gene>
<comment type="function">
    <text evidence="8">The phosphoenolpyruvate-dependent sugar phosphotransferase system (PTS), a major carbohydrate active -transport system, catalyzes the phosphorylation of incoming sugar substrates concomitant with their translocation across the cell membrane.</text>
</comment>
<feature type="transmembrane region" description="Helical" evidence="9">
    <location>
        <begin position="316"/>
        <end position="338"/>
    </location>
</feature>
<proteinExistence type="predicted"/>
<feature type="transmembrane region" description="Helical" evidence="9">
    <location>
        <begin position="102"/>
        <end position="120"/>
    </location>
</feature>
<name>A0A140L825_9FIRM</name>
<keyword evidence="6 9" id="KW-1133">Transmembrane helix</keyword>
<feature type="transmembrane region" description="Helical" evidence="9">
    <location>
        <begin position="344"/>
        <end position="369"/>
    </location>
</feature>
<evidence type="ECO:0000256" key="1">
    <source>
        <dbReference type="ARBA" id="ARBA00004651"/>
    </source>
</evidence>
<keyword evidence="2 8" id="KW-0813">Transport</keyword>
<feature type="transmembrane region" description="Helical" evidence="9">
    <location>
        <begin position="280"/>
        <end position="304"/>
    </location>
</feature>
<keyword evidence="7 8" id="KW-0472">Membrane</keyword>
<dbReference type="InParanoid" id="A0A140L825"/>
<feature type="transmembrane region" description="Helical" evidence="9">
    <location>
        <begin position="210"/>
        <end position="230"/>
    </location>
</feature>
<evidence type="ECO:0000313" key="12">
    <source>
        <dbReference type="Proteomes" id="UP000070427"/>
    </source>
</evidence>
<dbReference type="AlphaFoldDB" id="A0A140L825"/>
<dbReference type="GO" id="GO:0008982">
    <property type="term" value="F:protein-N(PI)-phosphohistidine-sugar phosphotransferase activity"/>
    <property type="evidence" value="ECO:0007669"/>
    <property type="project" value="UniProtKB-UniRule"/>
</dbReference>
<organism evidence="11 12">
    <name type="scientific">Fervidicola ferrireducens</name>
    <dbReference type="NCBI Taxonomy" id="520764"/>
    <lineage>
        <taxon>Bacteria</taxon>
        <taxon>Bacillati</taxon>
        <taxon>Bacillota</taxon>
        <taxon>Clostridia</taxon>
        <taxon>Thermosediminibacterales</taxon>
        <taxon>Thermosediminibacteraceae</taxon>
        <taxon>Fervidicola</taxon>
    </lineage>
</organism>
<keyword evidence="4 8" id="KW-0762">Sugar transport</keyword>
<dbReference type="Proteomes" id="UP000070427">
    <property type="component" value="Unassembled WGS sequence"/>
</dbReference>
<feature type="transmembrane region" description="Helical" evidence="9">
    <location>
        <begin position="28"/>
        <end position="48"/>
    </location>
</feature>
<dbReference type="PANTHER" id="PTHR33989:SF4">
    <property type="entry name" value="PTS SYSTEM N,N'-DIACETYLCHITOBIOSE-SPECIFIC EIIC COMPONENT"/>
    <property type="match status" value="1"/>
</dbReference>
<evidence type="ECO:0000256" key="8">
    <source>
        <dbReference type="PIRNR" id="PIRNR006351"/>
    </source>
</evidence>